<dbReference type="Proteomes" id="UP000789803">
    <property type="component" value="Unassembled WGS sequence"/>
</dbReference>
<dbReference type="EMBL" id="CAJHOF010000014">
    <property type="protein sequence ID" value="CAD7289304.1"/>
    <property type="molecule type" value="Genomic_DNA"/>
</dbReference>
<reference evidence="1 2" key="1">
    <citation type="submission" date="2020-11" db="EMBL/GenBank/DDBJ databases">
        <authorList>
            <person name="Peeters C."/>
        </authorList>
    </citation>
    <scope>NUCLEOTIDE SEQUENCE [LARGE SCALE GENOMIC DNA]</scope>
    <source>
        <strain evidence="1 2">LMG 7974</strain>
    </source>
</reference>
<name>A0ABM8Q8M4_9BACT</name>
<gene>
    <name evidence="1" type="ORF">LMG7974_01454</name>
</gene>
<keyword evidence="2" id="KW-1185">Reference proteome</keyword>
<organism evidence="1 2">
    <name type="scientific">Campylobacter majalis</name>
    <dbReference type="NCBI Taxonomy" id="2790656"/>
    <lineage>
        <taxon>Bacteria</taxon>
        <taxon>Pseudomonadati</taxon>
        <taxon>Campylobacterota</taxon>
        <taxon>Epsilonproteobacteria</taxon>
        <taxon>Campylobacterales</taxon>
        <taxon>Campylobacteraceae</taxon>
        <taxon>Campylobacter</taxon>
    </lineage>
</organism>
<protein>
    <submittedName>
        <fullName evidence="1">Uncharacterized protein</fullName>
    </submittedName>
</protein>
<evidence type="ECO:0000313" key="1">
    <source>
        <dbReference type="EMBL" id="CAD7289304.1"/>
    </source>
</evidence>
<comment type="caution">
    <text evidence="1">The sequence shown here is derived from an EMBL/GenBank/DDBJ whole genome shotgun (WGS) entry which is preliminary data.</text>
</comment>
<sequence length="43" mass="5087">MCQKRLNCKNMNIKFCYANKLNNRVKSSSIKQAFLCDDLCVNW</sequence>
<evidence type="ECO:0000313" key="2">
    <source>
        <dbReference type="Proteomes" id="UP000789803"/>
    </source>
</evidence>
<accession>A0ABM8Q8M4</accession>
<proteinExistence type="predicted"/>